<evidence type="ECO:0000313" key="1">
    <source>
        <dbReference type="EMBL" id="KAG1894983.1"/>
    </source>
</evidence>
<keyword evidence="2" id="KW-1185">Reference proteome</keyword>
<gene>
    <name evidence="1" type="ORF">F5891DRAFT_1194649</name>
</gene>
<dbReference type="RefSeq" id="XP_041220559.1">
    <property type="nucleotide sequence ID" value="XM_041367977.1"/>
</dbReference>
<comment type="caution">
    <text evidence="1">The sequence shown here is derived from an EMBL/GenBank/DDBJ whole genome shotgun (WGS) entry which is preliminary data.</text>
</comment>
<organism evidence="1 2">
    <name type="scientific">Suillus fuscotomentosus</name>
    <dbReference type="NCBI Taxonomy" id="1912939"/>
    <lineage>
        <taxon>Eukaryota</taxon>
        <taxon>Fungi</taxon>
        <taxon>Dikarya</taxon>
        <taxon>Basidiomycota</taxon>
        <taxon>Agaricomycotina</taxon>
        <taxon>Agaricomycetes</taxon>
        <taxon>Agaricomycetidae</taxon>
        <taxon>Boletales</taxon>
        <taxon>Suillineae</taxon>
        <taxon>Suillaceae</taxon>
        <taxon>Suillus</taxon>
    </lineage>
</organism>
<dbReference type="AlphaFoldDB" id="A0AAD4DVM1"/>
<evidence type="ECO:0000313" key="2">
    <source>
        <dbReference type="Proteomes" id="UP001195769"/>
    </source>
</evidence>
<name>A0AAD4DVM1_9AGAM</name>
<accession>A0AAD4DVM1</accession>
<dbReference type="GeneID" id="64662275"/>
<sequence>MFSEAESNAAFEVALDKMQGMISEALKMEDLDPRLRKLGVALAIELSSAMGAHGRSAILIPLMVLSIAAEVRDATNKTDFLRPINW</sequence>
<reference evidence="1" key="1">
    <citation type="journal article" date="2020" name="New Phytol.">
        <title>Comparative genomics reveals dynamic genome evolution in host specialist ectomycorrhizal fungi.</title>
        <authorList>
            <person name="Lofgren L.A."/>
            <person name="Nguyen N.H."/>
            <person name="Vilgalys R."/>
            <person name="Ruytinx J."/>
            <person name="Liao H.L."/>
            <person name="Branco S."/>
            <person name="Kuo A."/>
            <person name="LaButti K."/>
            <person name="Lipzen A."/>
            <person name="Andreopoulos W."/>
            <person name="Pangilinan J."/>
            <person name="Riley R."/>
            <person name="Hundley H."/>
            <person name="Na H."/>
            <person name="Barry K."/>
            <person name="Grigoriev I.V."/>
            <person name="Stajich J.E."/>
            <person name="Kennedy P.G."/>
        </authorList>
    </citation>
    <scope>NUCLEOTIDE SEQUENCE</scope>
    <source>
        <strain evidence="1">FC203</strain>
    </source>
</reference>
<dbReference type="Proteomes" id="UP001195769">
    <property type="component" value="Unassembled WGS sequence"/>
</dbReference>
<protein>
    <submittedName>
        <fullName evidence="1">Uncharacterized protein</fullName>
    </submittedName>
</protein>
<proteinExistence type="predicted"/>
<dbReference type="EMBL" id="JABBWK010000072">
    <property type="protein sequence ID" value="KAG1894983.1"/>
    <property type="molecule type" value="Genomic_DNA"/>
</dbReference>